<comment type="pathway">
    <text evidence="8">Carotenoid biosynthesis; staphyloxanthin biosynthesis; staphyloxanthin from farnesyl diphosphate: step 4/5.</text>
</comment>
<keyword evidence="4 12" id="KW-0808">Transferase</keyword>
<evidence type="ECO:0000256" key="6">
    <source>
        <dbReference type="ARBA" id="ARBA00023136"/>
    </source>
</evidence>
<feature type="domain" description="Glycosyltransferase 2-like" evidence="11">
    <location>
        <begin position="6"/>
        <end position="119"/>
    </location>
</feature>
<keyword evidence="6" id="KW-0472">Membrane</keyword>
<dbReference type="Pfam" id="PF00535">
    <property type="entry name" value="Glycos_transf_2"/>
    <property type="match status" value="2"/>
</dbReference>
<dbReference type="Gene3D" id="3.90.550.10">
    <property type="entry name" value="Spore Coat Polysaccharide Biosynthesis Protein SpsA, Chain A"/>
    <property type="match status" value="1"/>
</dbReference>
<evidence type="ECO:0000256" key="1">
    <source>
        <dbReference type="ARBA" id="ARBA00004236"/>
    </source>
</evidence>
<organism evidence="12 13">
    <name type="scientific">Alicyclobacillus fodiniaquatilis</name>
    <dbReference type="NCBI Taxonomy" id="1661150"/>
    <lineage>
        <taxon>Bacteria</taxon>
        <taxon>Bacillati</taxon>
        <taxon>Bacillota</taxon>
        <taxon>Bacilli</taxon>
        <taxon>Bacillales</taxon>
        <taxon>Alicyclobacillaceae</taxon>
        <taxon>Alicyclobacillus</taxon>
    </lineage>
</organism>
<keyword evidence="5" id="KW-0125">Carotenoid biosynthesis</keyword>
<comment type="similarity">
    <text evidence="9">Belongs to the glycosyltransferase 2 family. CrtQ subfamily.</text>
</comment>
<evidence type="ECO:0000313" key="13">
    <source>
        <dbReference type="Proteomes" id="UP001597079"/>
    </source>
</evidence>
<feature type="domain" description="Glycosyltransferase 2-like" evidence="11">
    <location>
        <begin position="257"/>
        <end position="383"/>
    </location>
</feature>
<sequence length="508" mass="55544">MNRKLSIVIAAHNEAKTIGPLVRRLLRWHRRPEVIVIANGCTDGTGNIAKMAGARVVRFRTRLGPDIGRAIGISLAHGDILLVLDADVAVTIAQLEPFVRAVERGADIALNRYPLFGTKQFHHPTAVAKHALNVFADRPDLLAASLTAIPHAISRRAALQLGPLAFCVPPVAQARALCSNNLKVEVAAHVPVGRLNRRRGPHHELTMRRLIIGDCLEGMSVIIQERGSRGGFTDLSRKRHLVTQMPVLPRSSVDTAVIVPTQGEETLRQVLKELRRLHLDQVRLVLNGTSDTTLPDVKGLSVQVDHYRDPVGHDVGRAIGCMQVDAAKYFFTDADIILPKAQVQPFLAALDEGVDIALNHLDAILAKRRQIDPPSIVKRFLNIACERPDLGVASLTAVPHAVSRRTVEQIGAEAFAVPPVAQVKAILAGLKVMAVHPVDVIHTNAARPHLHDKSVGRPLQKLIIGDYVEAIHCLQQTLGDRGAFPDNVRRRTIAEQYIVNHFPMAARS</sequence>
<keyword evidence="3 12" id="KW-0328">Glycosyltransferase</keyword>
<dbReference type="PANTHER" id="PTHR43646:SF2">
    <property type="entry name" value="GLYCOSYLTRANSFERASE 2-LIKE DOMAIN-CONTAINING PROTEIN"/>
    <property type="match status" value="1"/>
</dbReference>
<gene>
    <name evidence="12" type="ORF">ACFSB2_17955</name>
</gene>
<dbReference type="Proteomes" id="UP001597079">
    <property type="component" value="Unassembled WGS sequence"/>
</dbReference>
<reference evidence="13" key="1">
    <citation type="journal article" date="2019" name="Int. J. Syst. Evol. Microbiol.">
        <title>The Global Catalogue of Microorganisms (GCM) 10K type strain sequencing project: providing services to taxonomists for standard genome sequencing and annotation.</title>
        <authorList>
            <consortium name="The Broad Institute Genomics Platform"/>
            <consortium name="The Broad Institute Genome Sequencing Center for Infectious Disease"/>
            <person name="Wu L."/>
            <person name="Ma J."/>
        </authorList>
    </citation>
    <scope>NUCLEOTIDE SEQUENCE [LARGE SCALE GENOMIC DNA]</scope>
    <source>
        <strain evidence="13">CGMCC 1.12286</strain>
    </source>
</reference>
<dbReference type="GO" id="GO:0016757">
    <property type="term" value="F:glycosyltransferase activity"/>
    <property type="evidence" value="ECO:0007669"/>
    <property type="project" value="UniProtKB-KW"/>
</dbReference>
<evidence type="ECO:0000259" key="11">
    <source>
        <dbReference type="Pfam" id="PF00535"/>
    </source>
</evidence>
<evidence type="ECO:0000256" key="9">
    <source>
        <dbReference type="ARBA" id="ARBA00038120"/>
    </source>
</evidence>
<name>A0ABW4JM52_9BACL</name>
<dbReference type="PANTHER" id="PTHR43646">
    <property type="entry name" value="GLYCOSYLTRANSFERASE"/>
    <property type="match status" value="1"/>
</dbReference>
<dbReference type="RefSeq" id="WP_377944487.1">
    <property type="nucleotide sequence ID" value="NZ_JBHUCX010000073.1"/>
</dbReference>
<evidence type="ECO:0000256" key="8">
    <source>
        <dbReference type="ARBA" id="ARBA00037904"/>
    </source>
</evidence>
<dbReference type="EMBL" id="JBHUCX010000073">
    <property type="protein sequence ID" value="MFD1676580.1"/>
    <property type="molecule type" value="Genomic_DNA"/>
</dbReference>
<evidence type="ECO:0000256" key="2">
    <source>
        <dbReference type="ARBA" id="ARBA00022475"/>
    </source>
</evidence>
<accession>A0ABW4JM52</accession>
<comment type="subcellular location">
    <subcellularLocation>
        <location evidence="1">Cell membrane</location>
    </subcellularLocation>
</comment>
<evidence type="ECO:0000256" key="10">
    <source>
        <dbReference type="ARBA" id="ARBA00040345"/>
    </source>
</evidence>
<evidence type="ECO:0000256" key="7">
    <source>
        <dbReference type="ARBA" id="ARBA00037281"/>
    </source>
</evidence>
<comment type="caution">
    <text evidence="12">The sequence shown here is derived from an EMBL/GenBank/DDBJ whole genome shotgun (WGS) entry which is preliminary data.</text>
</comment>
<evidence type="ECO:0000256" key="5">
    <source>
        <dbReference type="ARBA" id="ARBA00022746"/>
    </source>
</evidence>
<evidence type="ECO:0000256" key="4">
    <source>
        <dbReference type="ARBA" id="ARBA00022679"/>
    </source>
</evidence>
<dbReference type="InterPro" id="IPR029044">
    <property type="entry name" value="Nucleotide-diphossugar_trans"/>
</dbReference>
<evidence type="ECO:0000313" key="12">
    <source>
        <dbReference type="EMBL" id="MFD1676580.1"/>
    </source>
</evidence>
<comment type="function">
    <text evidence="7">Catalyzes the glycosylation of 4,4'-diaponeurosporenoate, i.e. the esterification of glucose at the C1'' position with the carboxyl group of 4,4'-diaponeurosporenic acid, to form glycosyl-4,4'-diaponeurosporenoate. This is a step in the biosynthesis of staphyloxanthin, an orange pigment present in most staphylococci strains.</text>
</comment>
<dbReference type="SUPFAM" id="SSF53448">
    <property type="entry name" value="Nucleotide-diphospho-sugar transferases"/>
    <property type="match status" value="2"/>
</dbReference>
<evidence type="ECO:0000256" key="3">
    <source>
        <dbReference type="ARBA" id="ARBA00022676"/>
    </source>
</evidence>
<keyword evidence="13" id="KW-1185">Reference proteome</keyword>
<protein>
    <recommendedName>
        <fullName evidence="10">4,4'-diaponeurosporenoate glycosyltransferase</fullName>
    </recommendedName>
</protein>
<dbReference type="InterPro" id="IPR001173">
    <property type="entry name" value="Glyco_trans_2-like"/>
</dbReference>
<keyword evidence="2" id="KW-1003">Cell membrane</keyword>
<proteinExistence type="inferred from homology"/>